<dbReference type="EMBL" id="JABTTE010000003">
    <property type="protein sequence ID" value="NSL51023.1"/>
    <property type="molecule type" value="Genomic_DNA"/>
</dbReference>
<dbReference type="AlphaFoldDB" id="A0A8J8KBG1"/>
<accession>A0A8J8KBG1</accession>
<evidence type="ECO:0000313" key="2">
    <source>
        <dbReference type="EMBL" id="NSL51023.1"/>
    </source>
</evidence>
<protein>
    <submittedName>
        <fullName evidence="2">Uncharacterized protein</fullName>
    </submittedName>
</protein>
<dbReference type="RefSeq" id="WP_173730221.1">
    <property type="nucleotide sequence ID" value="NZ_JABTTE010000003.1"/>
</dbReference>
<sequence length="46" mass="4916">MTKALKVVFLSNLTVIAVLALLPALLITSDVSFISGLIENLTNETK</sequence>
<keyword evidence="1" id="KW-1133">Transmembrane helix</keyword>
<feature type="transmembrane region" description="Helical" evidence="1">
    <location>
        <begin position="7"/>
        <end position="27"/>
    </location>
</feature>
<keyword evidence="1" id="KW-0472">Membrane</keyword>
<gene>
    <name evidence="2" type="ORF">HR057_04485</name>
</gene>
<comment type="caution">
    <text evidence="2">The sequence shown here is derived from an EMBL/GenBank/DDBJ whole genome shotgun (WGS) entry which is preliminary data.</text>
</comment>
<dbReference type="Proteomes" id="UP000625804">
    <property type="component" value="Unassembled WGS sequence"/>
</dbReference>
<evidence type="ECO:0000313" key="3">
    <source>
        <dbReference type="Proteomes" id="UP000625804"/>
    </source>
</evidence>
<evidence type="ECO:0000256" key="1">
    <source>
        <dbReference type="SAM" id="Phobius"/>
    </source>
</evidence>
<name>A0A8J8KBG1_9BACI</name>
<reference evidence="2" key="1">
    <citation type="submission" date="2020-06" db="EMBL/GenBank/DDBJ databases">
        <title>A novel thermopfilic bacterium from Erzurum, Turkey.</title>
        <authorList>
            <person name="Adiguzel A."/>
            <person name="Ay H."/>
            <person name="Baltaci M.O."/>
        </authorList>
    </citation>
    <scope>NUCLEOTIDE SEQUENCE</scope>
    <source>
        <strain evidence="2">P2</strain>
    </source>
</reference>
<proteinExistence type="predicted"/>
<organism evidence="2 3">
    <name type="scientific">Calidifontibacillus erzurumensis</name>
    <dbReference type="NCBI Taxonomy" id="2741433"/>
    <lineage>
        <taxon>Bacteria</taxon>
        <taxon>Bacillati</taxon>
        <taxon>Bacillota</taxon>
        <taxon>Bacilli</taxon>
        <taxon>Bacillales</taxon>
        <taxon>Bacillaceae</taxon>
        <taxon>Calidifontibacillus/Schinkia group</taxon>
        <taxon>Calidifontibacillus</taxon>
    </lineage>
</organism>
<keyword evidence="3" id="KW-1185">Reference proteome</keyword>
<keyword evidence="1" id="KW-0812">Transmembrane</keyword>